<accession>A0ABM9DHS9</accession>
<dbReference type="InterPro" id="IPR012875">
    <property type="entry name" value="SDHF4"/>
</dbReference>
<evidence type="ECO:0000256" key="2">
    <source>
        <dbReference type="SAM" id="MobiDB-lite"/>
    </source>
</evidence>
<reference evidence="3 4" key="1">
    <citation type="submission" date="2022-03" db="EMBL/GenBank/DDBJ databases">
        <authorList>
            <person name="Brunel B."/>
        </authorList>
    </citation>
    <scope>NUCLEOTIDE SEQUENCE [LARGE SCALE GENOMIC DNA]</scope>
    <source>
        <strain evidence="3">STM5069sample</strain>
    </source>
</reference>
<sequence>MVDETNKTGETSNANAGAGHDAPQLTPAARRALAEAEARRKHYRQQEAAMPREIGGRGGREPGRYGDWEVKGLTSDF</sequence>
<dbReference type="RefSeq" id="WP_254016640.1">
    <property type="nucleotide sequence ID" value="NZ_CAKXZT010000024.1"/>
</dbReference>
<feature type="region of interest" description="Disordered" evidence="2">
    <location>
        <begin position="1"/>
        <end position="77"/>
    </location>
</feature>
<proteinExistence type="inferred from homology"/>
<organism evidence="3 4">
    <name type="scientific">Mesorhizobium escarrei</name>
    <dbReference type="NCBI Taxonomy" id="666018"/>
    <lineage>
        <taxon>Bacteria</taxon>
        <taxon>Pseudomonadati</taxon>
        <taxon>Pseudomonadota</taxon>
        <taxon>Alphaproteobacteria</taxon>
        <taxon>Hyphomicrobiales</taxon>
        <taxon>Phyllobacteriaceae</taxon>
        <taxon>Mesorhizobium</taxon>
    </lineage>
</organism>
<dbReference type="Proteomes" id="UP001153050">
    <property type="component" value="Unassembled WGS sequence"/>
</dbReference>
<name>A0ABM9DHS9_9HYPH</name>
<evidence type="ECO:0000256" key="1">
    <source>
        <dbReference type="ARBA" id="ARBA00005701"/>
    </source>
</evidence>
<evidence type="ECO:0000313" key="4">
    <source>
        <dbReference type="Proteomes" id="UP001153050"/>
    </source>
</evidence>
<feature type="compositionally biased region" description="Basic and acidic residues" evidence="2">
    <location>
        <begin position="54"/>
        <end position="70"/>
    </location>
</feature>
<gene>
    <name evidence="3" type="ORF">MES5069_120039</name>
</gene>
<comment type="similarity">
    <text evidence="1">Belongs to the SDHAF4 family.</text>
</comment>
<evidence type="ECO:0008006" key="5">
    <source>
        <dbReference type="Google" id="ProtNLM"/>
    </source>
</evidence>
<dbReference type="EMBL" id="CAKXZT010000024">
    <property type="protein sequence ID" value="CAH2395844.1"/>
    <property type="molecule type" value="Genomic_DNA"/>
</dbReference>
<keyword evidence="4" id="KW-1185">Reference proteome</keyword>
<dbReference type="Pfam" id="PF07896">
    <property type="entry name" value="DUF1674"/>
    <property type="match status" value="1"/>
</dbReference>
<evidence type="ECO:0000313" key="3">
    <source>
        <dbReference type="EMBL" id="CAH2395844.1"/>
    </source>
</evidence>
<protein>
    <recommendedName>
        <fullName evidence="5">DUF1674 domain-containing protein</fullName>
    </recommendedName>
</protein>
<comment type="caution">
    <text evidence="3">The sequence shown here is derived from an EMBL/GenBank/DDBJ whole genome shotgun (WGS) entry which is preliminary data.</text>
</comment>